<dbReference type="InterPro" id="IPR040605">
    <property type="entry name" value="Glyco_hydro2_dom5"/>
</dbReference>
<dbReference type="PANTHER" id="PTHR42732">
    <property type="entry name" value="BETA-GALACTOSIDASE"/>
    <property type="match status" value="1"/>
</dbReference>
<dbReference type="SUPFAM" id="SSF49785">
    <property type="entry name" value="Galactose-binding domain-like"/>
    <property type="match status" value="2"/>
</dbReference>
<dbReference type="SUPFAM" id="SSF49303">
    <property type="entry name" value="beta-Galactosidase/glucuronidase domain"/>
    <property type="match status" value="1"/>
</dbReference>
<dbReference type="AlphaFoldDB" id="A0A918PKL3"/>
<comment type="similarity">
    <text evidence="1">Belongs to the glycosyl hydrolase 2 family.</text>
</comment>
<dbReference type="PRINTS" id="PR00132">
    <property type="entry name" value="GLHYDRLASE2"/>
</dbReference>
<keyword evidence="7" id="KW-1185">Reference proteome</keyword>
<dbReference type="RefSeq" id="WP_018475053.1">
    <property type="nucleotide sequence ID" value="NZ_BMWX01000001.1"/>
</dbReference>
<dbReference type="Gene3D" id="2.60.40.10">
    <property type="entry name" value="Immunoglobulins"/>
    <property type="match status" value="3"/>
</dbReference>
<dbReference type="EMBL" id="BMWX01000001">
    <property type="protein sequence ID" value="GGZ13303.1"/>
    <property type="molecule type" value="Genomic_DNA"/>
</dbReference>
<dbReference type="Pfam" id="PF16355">
    <property type="entry name" value="DUF4982"/>
    <property type="match status" value="1"/>
</dbReference>
<accession>A0A918PKL3</accession>
<dbReference type="InterPro" id="IPR006104">
    <property type="entry name" value="Glyco_hydro_2_N"/>
</dbReference>
<feature type="signal peptide" evidence="4">
    <location>
        <begin position="1"/>
        <end position="20"/>
    </location>
</feature>
<dbReference type="InterPro" id="IPR005084">
    <property type="entry name" value="CBM6"/>
</dbReference>
<dbReference type="InterPro" id="IPR032311">
    <property type="entry name" value="DUF4982"/>
</dbReference>
<dbReference type="InterPro" id="IPR006103">
    <property type="entry name" value="Glyco_hydro_2_cat"/>
</dbReference>
<dbReference type="InterPro" id="IPR013783">
    <property type="entry name" value="Ig-like_fold"/>
</dbReference>
<evidence type="ECO:0000313" key="7">
    <source>
        <dbReference type="Proteomes" id="UP000619457"/>
    </source>
</evidence>
<organism evidence="6 7">
    <name type="scientific">Echinicola pacifica</name>
    <dbReference type="NCBI Taxonomy" id="346377"/>
    <lineage>
        <taxon>Bacteria</taxon>
        <taxon>Pseudomonadati</taxon>
        <taxon>Bacteroidota</taxon>
        <taxon>Cytophagia</taxon>
        <taxon>Cytophagales</taxon>
        <taxon>Cyclobacteriaceae</taxon>
        <taxon>Echinicola</taxon>
    </lineage>
</organism>
<dbReference type="PANTHER" id="PTHR42732:SF1">
    <property type="entry name" value="BETA-MANNOSIDASE"/>
    <property type="match status" value="1"/>
</dbReference>
<dbReference type="InterPro" id="IPR006102">
    <property type="entry name" value="Ig-like_GH2"/>
</dbReference>
<dbReference type="Gene3D" id="3.20.20.80">
    <property type="entry name" value="Glycosidases"/>
    <property type="match status" value="1"/>
</dbReference>
<evidence type="ECO:0000259" key="5">
    <source>
        <dbReference type="PROSITE" id="PS51175"/>
    </source>
</evidence>
<dbReference type="Pfam" id="PF02836">
    <property type="entry name" value="Glyco_hydro_2_C"/>
    <property type="match status" value="1"/>
</dbReference>
<evidence type="ECO:0000256" key="3">
    <source>
        <dbReference type="ARBA" id="ARBA00023295"/>
    </source>
</evidence>
<dbReference type="SUPFAM" id="SSF51445">
    <property type="entry name" value="(Trans)glycosidases"/>
    <property type="match status" value="1"/>
</dbReference>
<dbReference type="Gene3D" id="2.60.120.260">
    <property type="entry name" value="Galactose-binding domain-like"/>
    <property type="match status" value="2"/>
</dbReference>
<dbReference type="Pfam" id="PF00703">
    <property type="entry name" value="Glyco_hydro_2"/>
    <property type="match status" value="1"/>
</dbReference>
<evidence type="ECO:0000256" key="2">
    <source>
        <dbReference type="ARBA" id="ARBA00022801"/>
    </source>
</evidence>
<dbReference type="GO" id="GO:0004553">
    <property type="term" value="F:hydrolase activity, hydrolyzing O-glycosyl compounds"/>
    <property type="evidence" value="ECO:0007669"/>
    <property type="project" value="InterPro"/>
</dbReference>
<gene>
    <name evidence="6" type="ORF">GCM10007049_01360</name>
</gene>
<dbReference type="Proteomes" id="UP000619457">
    <property type="component" value="Unassembled WGS sequence"/>
</dbReference>
<evidence type="ECO:0000256" key="1">
    <source>
        <dbReference type="ARBA" id="ARBA00007401"/>
    </source>
</evidence>
<feature type="domain" description="CBM6" evidence="5">
    <location>
        <begin position="886"/>
        <end position="1018"/>
    </location>
</feature>
<keyword evidence="4" id="KW-0732">Signal</keyword>
<dbReference type="InterPro" id="IPR017853">
    <property type="entry name" value="GH"/>
</dbReference>
<dbReference type="InterPro" id="IPR008979">
    <property type="entry name" value="Galactose-bd-like_sf"/>
</dbReference>
<name>A0A918PKL3_9BACT</name>
<reference evidence="6" key="1">
    <citation type="journal article" date="2014" name="Int. J. Syst. Evol. Microbiol.">
        <title>Complete genome sequence of Corynebacterium casei LMG S-19264T (=DSM 44701T), isolated from a smear-ripened cheese.</title>
        <authorList>
            <consortium name="US DOE Joint Genome Institute (JGI-PGF)"/>
            <person name="Walter F."/>
            <person name="Albersmeier A."/>
            <person name="Kalinowski J."/>
            <person name="Ruckert C."/>
        </authorList>
    </citation>
    <scope>NUCLEOTIDE SEQUENCE</scope>
    <source>
        <strain evidence="6">KCTC 12368</strain>
    </source>
</reference>
<dbReference type="InterPro" id="IPR036156">
    <property type="entry name" value="Beta-gal/glucu_dom_sf"/>
</dbReference>
<feature type="chain" id="PRO_5037364194" evidence="4">
    <location>
        <begin position="21"/>
        <end position="1018"/>
    </location>
</feature>
<protein>
    <submittedName>
        <fullName evidence="6">Beta-galactosidase</fullName>
    </submittedName>
</protein>
<dbReference type="InterPro" id="IPR026876">
    <property type="entry name" value="Fn3_assoc_repeat"/>
</dbReference>
<dbReference type="GO" id="GO:0005975">
    <property type="term" value="P:carbohydrate metabolic process"/>
    <property type="evidence" value="ECO:0007669"/>
    <property type="project" value="InterPro"/>
</dbReference>
<evidence type="ECO:0000313" key="6">
    <source>
        <dbReference type="EMBL" id="GGZ13303.1"/>
    </source>
</evidence>
<dbReference type="PROSITE" id="PS51175">
    <property type="entry name" value="CBM6"/>
    <property type="match status" value="1"/>
</dbReference>
<dbReference type="Pfam" id="PF18565">
    <property type="entry name" value="Glyco_hydro2_C5"/>
    <property type="match status" value="1"/>
</dbReference>
<dbReference type="Pfam" id="PF02837">
    <property type="entry name" value="Glyco_hydro_2_N"/>
    <property type="match status" value="1"/>
</dbReference>
<proteinExistence type="inferred from homology"/>
<dbReference type="Pfam" id="PF13287">
    <property type="entry name" value="Fn3_assoc"/>
    <property type="match status" value="1"/>
</dbReference>
<comment type="caution">
    <text evidence="6">The sequence shown here is derived from an EMBL/GenBank/DDBJ whole genome shotgun (WGS) entry which is preliminary data.</text>
</comment>
<dbReference type="InterPro" id="IPR051913">
    <property type="entry name" value="GH2_Domain-Containing"/>
</dbReference>
<keyword evidence="3" id="KW-0326">Glycosidase</keyword>
<keyword evidence="2" id="KW-0378">Hydrolase</keyword>
<dbReference type="GO" id="GO:0030246">
    <property type="term" value="F:carbohydrate binding"/>
    <property type="evidence" value="ECO:0007669"/>
    <property type="project" value="InterPro"/>
</dbReference>
<sequence>MQAKYLFIFLILLLSHSSIAQRQVISFNTDWKFYLQQKSQDTIPENSDLVWKSVKIPHDWAHEMGISRDGAQQDRGGYFGGGIGWYSKEFDLSDTDPDLEKVILEFDGVYMNSEVWINGQYLGKRPYGYISFRYDISPYLKPKNNQLILRVDNSLEPSARWYHPCGIYAPVRLIKSQNMRIAANGIQLNTSEVKADQATLTIAMKLEADQLPKKLSYEHKVYDQSDQLVAEYKQSASTKKQGEIIVRDQMTLMEPRLWSPDQPHLYRVESRVYSKKELIDQVSTSFGVRTISWEVETGFHLNGKQTKLLGVCEHYEGGPVGGAWPRPLLKWKLMKLKDMGVNAVRTAHNPAPPMFYELCDELGIMVMDEIFDGWSKKAPEDYGKQAFDDWWEKDLSEWIERNRNHPSIIIYSLGNETKGDIAAQLVAKCHELDPSRLVTSGHSGSDFMDVFGVNGHSEKMSFYENPEEHLKNKPFIATEAPHTWQTRGYYRTSTWFRDGYPHPRQDPFPLEDLAEEEVFHYEWAPVSKWANQKQHFNSSYDNAMVRISARKNWELMRDLPWFSGHFRWTGFDYYGEAGYVHGGWPFRLFMGGALDVAGFEKDLFYFYQSQWTKEPMTHILPHWTHPTVEEGTEIPVWVYSNCDEVELFFNGKSLGKDRPGTQWDQMQCEWMVPYQEGTLTAKGYIDGKLVSETHQSTAKTPSHLGLKLDTKQLDPAEDKIAIVTASTEDQNGVVYPYGETKVFYKLLGDARILALENGDPVDTSLNVGIMEKKAFMGLTNAFIEMEDADKAVNLIAGSILGEKQLISSNKISIDVQFLNLLGNSSDPMFSIYYTTDGSTPSRSGKQYMESFEVENKTTVRAIVYEGEEIVLTMEEYFAKDQGLYFGQKESMQAASLSGMPATEAEYKGASPSTDQDGNGYLDFGGQEGYIKWYQENDGSRGEYSLIIRYASNDPKSTRPMGLYINGKKRQTLNFPSTGHWSKEWGTVELKEVLEAGANYIELRTEGQSAANILGLTVN</sequence>
<evidence type="ECO:0000256" key="4">
    <source>
        <dbReference type="SAM" id="SignalP"/>
    </source>
</evidence>
<reference evidence="6" key="2">
    <citation type="submission" date="2020-09" db="EMBL/GenBank/DDBJ databases">
        <authorList>
            <person name="Sun Q."/>
            <person name="Kim S."/>
        </authorList>
    </citation>
    <scope>NUCLEOTIDE SEQUENCE</scope>
    <source>
        <strain evidence="6">KCTC 12368</strain>
    </source>
</reference>
<dbReference type="InterPro" id="IPR006101">
    <property type="entry name" value="Glyco_hydro_2"/>
</dbReference>